<name>A0A0B1T3V0_OESDE</name>
<dbReference type="InterPro" id="IPR040350">
    <property type="entry name" value="TMEM272"/>
</dbReference>
<evidence type="ECO:0000313" key="3">
    <source>
        <dbReference type="EMBL" id="KHJ90826.1"/>
    </source>
</evidence>
<keyword evidence="2" id="KW-0812">Transmembrane</keyword>
<dbReference type="PANTHER" id="PTHR33444">
    <property type="entry name" value="SI:DKEY-19B23.12-RELATED"/>
    <property type="match status" value="1"/>
</dbReference>
<keyword evidence="2" id="KW-1133">Transmembrane helix</keyword>
<accession>A0A0B1T3V0</accession>
<feature type="region of interest" description="Disordered" evidence="1">
    <location>
        <begin position="1"/>
        <end position="114"/>
    </location>
</feature>
<proteinExistence type="predicted"/>
<evidence type="ECO:0000256" key="1">
    <source>
        <dbReference type="SAM" id="MobiDB-lite"/>
    </source>
</evidence>
<keyword evidence="4" id="KW-1185">Reference proteome</keyword>
<reference evidence="3 4" key="1">
    <citation type="submission" date="2014-03" db="EMBL/GenBank/DDBJ databases">
        <title>Draft genome of the hookworm Oesophagostomum dentatum.</title>
        <authorList>
            <person name="Mitreva M."/>
        </authorList>
    </citation>
    <scope>NUCLEOTIDE SEQUENCE [LARGE SCALE GENOMIC DNA]</scope>
    <source>
        <strain evidence="3 4">OD-Hann</strain>
    </source>
</reference>
<sequence>MAGRPPSRETTSFPPGNTTFSSSSSELMGAFGTLNLDHEPSPGTEMQQIPRPTDLWRPPTAQRVILPPLNQPQEPLPSTATHSSRGSHSYGNQHHTIPLLRDSHAPSTNGSTVSTRRKYHNLSDVVTLSGDSADLARNLGDYINDKIPYGLSIAILIVFSIIAFMLILVGTFNLPFCRIQPMIPIWLLVTGILIILSATLRIYRLIPSPRERSRNLTLHLCRRGTEALFFLVNVVWLTLGNDMHNHHYADSHYGYSFIKRSRRKPKVMQAMRIHI</sequence>
<protein>
    <submittedName>
        <fullName evidence="3">Uncharacterized protein</fullName>
    </submittedName>
</protein>
<feature type="transmembrane region" description="Helical" evidence="2">
    <location>
        <begin position="147"/>
        <end position="171"/>
    </location>
</feature>
<keyword evidence="2" id="KW-0472">Membrane</keyword>
<evidence type="ECO:0000256" key="2">
    <source>
        <dbReference type="SAM" id="Phobius"/>
    </source>
</evidence>
<gene>
    <name evidence="3" type="ORF">OESDEN_09317</name>
</gene>
<evidence type="ECO:0000313" key="4">
    <source>
        <dbReference type="Proteomes" id="UP000053660"/>
    </source>
</evidence>
<feature type="compositionally biased region" description="Polar residues" evidence="1">
    <location>
        <begin position="105"/>
        <end position="114"/>
    </location>
</feature>
<dbReference type="PANTHER" id="PTHR33444:SF8">
    <property type="entry name" value="MARVEL DOMAIN-CONTAINING PROTEIN"/>
    <property type="match status" value="1"/>
</dbReference>
<dbReference type="Proteomes" id="UP000053660">
    <property type="component" value="Unassembled WGS sequence"/>
</dbReference>
<feature type="compositionally biased region" description="Polar residues" evidence="1">
    <location>
        <begin position="8"/>
        <end position="26"/>
    </location>
</feature>
<dbReference type="OrthoDB" id="6157510at2759"/>
<organism evidence="3 4">
    <name type="scientific">Oesophagostomum dentatum</name>
    <name type="common">Nodular worm</name>
    <dbReference type="NCBI Taxonomy" id="61180"/>
    <lineage>
        <taxon>Eukaryota</taxon>
        <taxon>Metazoa</taxon>
        <taxon>Ecdysozoa</taxon>
        <taxon>Nematoda</taxon>
        <taxon>Chromadorea</taxon>
        <taxon>Rhabditida</taxon>
        <taxon>Rhabditina</taxon>
        <taxon>Rhabditomorpha</taxon>
        <taxon>Strongyloidea</taxon>
        <taxon>Strongylidae</taxon>
        <taxon>Oesophagostomum</taxon>
    </lineage>
</organism>
<feature type="compositionally biased region" description="Low complexity" evidence="1">
    <location>
        <begin position="66"/>
        <end position="77"/>
    </location>
</feature>
<feature type="compositionally biased region" description="Polar residues" evidence="1">
    <location>
        <begin position="78"/>
        <end position="95"/>
    </location>
</feature>
<dbReference type="AlphaFoldDB" id="A0A0B1T3V0"/>
<dbReference type="EMBL" id="KN552612">
    <property type="protein sequence ID" value="KHJ90826.1"/>
    <property type="molecule type" value="Genomic_DNA"/>
</dbReference>
<feature type="transmembrane region" description="Helical" evidence="2">
    <location>
        <begin position="183"/>
        <end position="203"/>
    </location>
</feature>